<evidence type="ECO:0000313" key="1">
    <source>
        <dbReference type="EMBL" id="SFB87070.1"/>
    </source>
</evidence>
<dbReference type="SUPFAM" id="SSF52540">
    <property type="entry name" value="P-loop containing nucleoside triphosphate hydrolases"/>
    <property type="match status" value="1"/>
</dbReference>
<gene>
    <name evidence="1" type="ORF">SAMN05660443_0639</name>
</gene>
<proteinExistence type="predicted"/>
<dbReference type="RefSeq" id="WP_091959027.1">
    <property type="nucleotide sequence ID" value="NZ_FOLH01000001.1"/>
</dbReference>
<name>A0A1I1EQ77_9GAMM</name>
<reference evidence="1 2" key="1">
    <citation type="submission" date="2016-10" db="EMBL/GenBank/DDBJ databases">
        <authorList>
            <person name="de Groot N.N."/>
        </authorList>
    </citation>
    <scope>NUCLEOTIDE SEQUENCE [LARGE SCALE GENOMIC DNA]</scope>
    <source>
        <strain evidence="1 2">DSM 18438</strain>
    </source>
</reference>
<dbReference type="Proteomes" id="UP000199058">
    <property type="component" value="Unassembled WGS sequence"/>
</dbReference>
<evidence type="ECO:0008006" key="3">
    <source>
        <dbReference type="Google" id="ProtNLM"/>
    </source>
</evidence>
<dbReference type="Gene3D" id="3.40.50.300">
    <property type="entry name" value="P-loop containing nucleotide triphosphate hydrolases"/>
    <property type="match status" value="1"/>
</dbReference>
<dbReference type="InterPro" id="IPR027417">
    <property type="entry name" value="P-loop_NTPase"/>
</dbReference>
<evidence type="ECO:0000313" key="2">
    <source>
        <dbReference type="Proteomes" id="UP000199058"/>
    </source>
</evidence>
<dbReference type="AlphaFoldDB" id="A0A1I1EQ77"/>
<protein>
    <recommendedName>
        <fullName evidence="3">ATP-binding protein</fullName>
    </recommendedName>
</protein>
<accession>A0A1I1EQ77</accession>
<dbReference type="STRING" id="1122252.SAMN05660443_0639"/>
<dbReference type="OrthoDB" id="856045at2"/>
<organism evidence="1 2">
    <name type="scientific">Marinospirillum celere</name>
    <dbReference type="NCBI Taxonomy" id="1122252"/>
    <lineage>
        <taxon>Bacteria</taxon>
        <taxon>Pseudomonadati</taxon>
        <taxon>Pseudomonadota</taxon>
        <taxon>Gammaproteobacteria</taxon>
        <taxon>Oceanospirillales</taxon>
        <taxon>Oceanospirillaceae</taxon>
        <taxon>Marinospirillum</taxon>
    </lineage>
</organism>
<dbReference type="EMBL" id="FOLH01000001">
    <property type="protein sequence ID" value="SFB87070.1"/>
    <property type="molecule type" value="Genomic_DNA"/>
</dbReference>
<sequence length="1116" mass="123529">MSLASEVYVERRFQRSIRIDSDMQDKDALSGFICPQSSADVLIRMAEHISNGQTAFTWTGPYGCGKSSLVIALSHLISNDQNTRKEAALAVGQPAAEAVWKALPVGMGQWQILPVVGQRASVHSVIGDSLIEEGFVNSVPSTGWTDKSLIKTLTTLAKKSGLVIFIDEMGKFLEAAARRGEDLYFFQLLAEAATRSDGRLVVVGILHQSFEEYASRLSRDARDEWSKIQGRFADLAVNTAGEEQIDLLSRAIHSKHKGVRASAAALSTAGVMKENKPGVGDDIAQLLEDTWPLHPVVAALLGPISRRRFGQNQRSLFGFLNSAEPEGFQDYLRASAEPAERYSPARLWDYLRINLEPTIIASPDGHRWAMAAEVVDRCEAQTNSSAHVDLLKTIAVIDLFRERSGLYATSKLLRESLNVPKKRVDEALADLKSWSFIIYRKHTRAYAIFAGSDFDVEKATEKAREEVSDVDFQLLQQMAGLQPVLAKRHYFETGALRWFDVKLGSLEGVGQALLNFVPEKGVVGLYYLALPTSNESTEEAKELCVEATIAAKERGQQVILGYPTQAWTIIDLSKELKALEKVRDESTEIQGDMVARREITSRLILLQNQLEAELQTAMMNAVWFKDGTHLENLSIKSLNNKASDVADALYYGSPKISNELLNRNKPSSNAIAAQNALTRAMVLNNGEERLGIVGYPAEGGLFESLLANTGLYCQGEQGYGFVKPSKEKDAARLLPAWEAAAELLEQDSERSVAMSEIYALWESEPYGVKKGLMPVLAVAFILSNREHLAFYREGIFQSSFTDLEVDYLSKDPDSIQLRWMDLTHVSKHLLSSLADLVRRLDPNNPLQELAPIDIGRGLVSVFDRLPEWTKRTSRLSALAIKARSVFKHASDPNQLLFNDLPSLHSENVDIQDPALAKAVTNTIDEALTELVEAYPKMLQRMAGLLLTELHVPSDSAQALKELNDRATNIKQMSGDFRVDAFIGRMTIFDGSDVAVEGLGSLAANKPPRDWVDADLDGAFIEIANLAQKFVRTESYAHVQGRKDKRKSLAVILSQEGRAKPLHYDFHIAESEQKEVDDLVSRLKQIATPESIKKEILLAALAELSGEYIGSEELGNE</sequence>
<keyword evidence="2" id="KW-1185">Reference proteome</keyword>